<comment type="caution">
    <text evidence="2">The sequence shown here is derived from an EMBL/GenBank/DDBJ whole genome shotgun (WGS) entry which is preliminary data.</text>
</comment>
<feature type="region of interest" description="Disordered" evidence="1">
    <location>
        <begin position="1"/>
        <end position="26"/>
    </location>
</feature>
<proteinExistence type="predicted"/>
<gene>
    <name evidence="2" type="ORF">FGO68_gene3973</name>
</gene>
<name>A0A8J8SUM5_HALGN</name>
<dbReference type="Proteomes" id="UP000785679">
    <property type="component" value="Unassembled WGS sequence"/>
</dbReference>
<organism evidence="2 3">
    <name type="scientific">Halteria grandinella</name>
    <dbReference type="NCBI Taxonomy" id="5974"/>
    <lineage>
        <taxon>Eukaryota</taxon>
        <taxon>Sar</taxon>
        <taxon>Alveolata</taxon>
        <taxon>Ciliophora</taxon>
        <taxon>Intramacronucleata</taxon>
        <taxon>Spirotrichea</taxon>
        <taxon>Stichotrichia</taxon>
        <taxon>Sporadotrichida</taxon>
        <taxon>Halteriidae</taxon>
        <taxon>Halteria</taxon>
    </lineage>
</organism>
<keyword evidence="3" id="KW-1185">Reference proteome</keyword>
<protein>
    <submittedName>
        <fullName evidence="2">Uncharacterized protein</fullName>
    </submittedName>
</protein>
<evidence type="ECO:0000313" key="2">
    <source>
        <dbReference type="EMBL" id="TNV71330.1"/>
    </source>
</evidence>
<evidence type="ECO:0000256" key="1">
    <source>
        <dbReference type="SAM" id="MobiDB-lite"/>
    </source>
</evidence>
<sequence>MMSFGRARYLVESSRSASGAFPETADDDSWNLVDSFSLNSWISCLAMSSTRVCDVIEEIVVPVDSHVVTSFFASPSLN</sequence>
<accession>A0A8J8SUM5</accession>
<evidence type="ECO:0000313" key="3">
    <source>
        <dbReference type="Proteomes" id="UP000785679"/>
    </source>
</evidence>
<dbReference type="AlphaFoldDB" id="A0A8J8SUM5"/>
<reference evidence="2" key="1">
    <citation type="submission" date="2019-06" db="EMBL/GenBank/DDBJ databases">
        <authorList>
            <person name="Zheng W."/>
        </authorList>
    </citation>
    <scope>NUCLEOTIDE SEQUENCE</scope>
    <source>
        <strain evidence="2">QDHG01</strain>
    </source>
</reference>
<dbReference type="EMBL" id="RRYP01029964">
    <property type="protein sequence ID" value="TNV71330.1"/>
    <property type="molecule type" value="Genomic_DNA"/>
</dbReference>